<dbReference type="AlphaFoldDB" id="A0A6I2MML0"/>
<keyword evidence="5" id="KW-1185">Reference proteome</keyword>
<dbReference type="CDD" id="cd00051">
    <property type="entry name" value="EFh"/>
    <property type="match status" value="1"/>
</dbReference>
<dbReference type="OrthoDB" id="1145220at2"/>
<evidence type="ECO:0000256" key="2">
    <source>
        <dbReference type="SAM" id="SignalP"/>
    </source>
</evidence>
<dbReference type="GO" id="GO:0005509">
    <property type="term" value="F:calcium ion binding"/>
    <property type="evidence" value="ECO:0007669"/>
    <property type="project" value="InterPro"/>
</dbReference>
<dbReference type="Gene3D" id="1.10.238.10">
    <property type="entry name" value="EF-hand"/>
    <property type="match status" value="2"/>
</dbReference>
<feature type="compositionally biased region" description="Basic and acidic residues" evidence="1">
    <location>
        <begin position="79"/>
        <end position="93"/>
    </location>
</feature>
<dbReference type="SUPFAM" id="SSF47473">
    <property type="entry name" value="EF-hand"/>
    <property type="match status" value="1"/>
</dbReference>
<evidence type="ECO:0000256" key="1">
    <source>
        <dbReference type="SAM" id="MobiDB-lite"/>
    </source>
</evidence>
<evidence type="ECO:0000313" key="5">
    <source>
        <dbReference type="Proteomes" id="UP000443153"/>
    </source>
</evidence>
<dbReference type="PROSITE" id="PS50222">
    <property type="entry name" value="EF_HAND_2"/>
    <property type="match status" value="1"/>
</dbReference>
<protein>
    <submittedName>
        <fullName evidence="4">EF-hand domain-containing protein</fullName>
    </submittedName>
</protein>
<gene>
    <name evidence="4" type="ORF">GJ691_12985</name>
</gene>
<organism evidence="4 5">
    <name type="scientific">Maribacter luteus</name>
    <dbReference type="NCBI Taxonomy" id="2594478"/>
    <lineage>
        <taxon>Bacteria</taxon>
        <taxon>Pseudomonadati</taxon>
        <taxon>Bacteroidota</taxon>
        <taxon>Flavobacteriia</taxon>
        <taxon>Flavobacteriales</taxon>
        <taxon>Flavobacteriaceae</taxon>
        <taxon>Maribacter</taxon>
    </lineage>
</organism>
<sequence length="93" mass="10368">MKSKYILMVMACVFFVVACNGKKSQKRQNDQEPPSADEIIKHMDENGDGVLSKDEVQGPLKEMFAEIDSNKDGSLSLEEIEKAPKPEGGRPQR</sequence>
<keyword evidence="2" id="KW-0732">Signal</keyword>
<proteinExistence type="predicted"/>
<dbReference type="InterPro" id="IPR002048">
    <property type="entry name" value="EF_hand_dom"/>
</dbReference>
<accession>A0A6I2MML0</accession>
<dbReference type="Proteomes" id="UP000443153">
    <property type="component" value="Unassembled WGS sequence"/>
</dbReference>
<evidence type="ECO:0000259" key="3">
    <source>
        <dbReference type="PROSITE" id="PS50222"/>
    </source>
</evidence>
<comment type="caution">
    <text evidence="4">The sequence shown here is derived from an EMBL/GenBank/DDBJ whole genome shotgun (WGS) entry which is preliminary data.</text>
</comment>
<reference evidence="4 5" key="1">
    <citation type="submission" date="2019-11" db="EMBL/GenBank/DDBJ databases">
        <title>Maribacter lutea sp. nov., a marine bacterium isolated from intertidal sand.</title>
        <authorList>
            <person name="Liu A."/>
        </authorList>
    </citation>
    <scope>NUCLEOTIDE SEQUENCE [LARGE SCALE GENOMIC DNA]</scope>
    <source>
        <strain evidence="4 5">RZ05</strain>
    </source>
</reference>
<dbReference type="PROSITE" id="PS00018">
    <property type="entry name" value="EF_HAND_1"/>
    <property type="match status" value="1"/>
</dbReference>
<evidence type="ECO:0000313" key="4">
    <source>
        <dbReference type="EMBL" id="MRX65073.1"/>
    </source>
</evidence>
<dbReference type="InterPro" id="IPR011992">
    <property type="entry name" value="EF-hand-dom_pair"/>
</dbReference>
<dbReference type="PROSITE" id="PS51257">
    <property type="entry name" value="PROKAR_LIPOPROTEIN"/>
    <property type="match status" value="1"/>
</dbReference>
<feature type="domain" description="EF-hand" evidence="3">
    <location>
        <begin position="55"/>
        <end position="90"/>
    </location>
</feature>
<feature type="signal peptide" evidence="2">
    <location>
        <begin position="1"/>
        <end position="18"/>
    </location>
</feature>
<dbReference type="Pfam" id="PF13202">
    <property type="entry name" value="EF-hand_5"/>
    <property type="match status" value="2"/>
</dbReference>
<dbReference type="InterPro" id="IPR018247">
    <property type="entry name" value="EF_Hand_1_Ca_BS"/>
</dbReference>
<dbReference type="EMBL" id="WKJH01000021">
    <property type="protein sequence ID" value="MRX65073.1"/>
    <property type="molecule type" value="Genomic_DNA"/>
</dbReference>
<feature type="chain" id="PRO_5026333655" evidence="2">
    <location>
        <begin position="19"/>
        <end position="93"/>
    </location>
</feature>
<name>A0A6I2MML0_9FLAO</name>
<dbReference type="RefSeq" id="WP_154367553.1">
    <property type="nucleotide sequence ID" value="NZ_WKJH01000021.1"/>
</dbReference>
<feature type="region of interest" description="Disordered" evidence="1">
    <location>
        <begin position="67"/>
        <end position="93"/>
    </location>
</feature>